<dbReference type="OrthoDB" id="7410701at2"/>
<comment type="caution">
    <text evidence="1">The sequence shown here is derived from an EMBL/GenBank/DDBJ whole genome shotgun (WGS) entry which is preliminary data.</text>
</comment>
<evidence type="ECO:0000313" key="1">
    <source>
        <dbReference type="EMBL" id="MXO46842.1"/>
    </source>
</evidence>
<protein>
    <submittedName>
        <fullName evidence="1">Uncharacterized protein</fullName>
    </submittedName>
</protein>
<organism evidence="1 2">
    <name type="scientific">Qipengyuania vulgaris</name>
    <dbReference type="NCBI Taxonomy" id="291985"/>
    <lineage>
        <taxon>Bacteria</taxon>
        <taxon>Pseudomonadati</taxon>
        <taxon>Pseudomonadota</taxon>
        <taxon>Alphaproteobacteria</taxon>
        <taxon>Sphingomonadales</taxon>
        <taxon>Erythrobacteraceae</taxon>
        <taxon>Qipengyuania</taxon>
    </lineage>
</organism>
<gene>
    <name evidence="1" type="ORF">GRI69_01010</name>
</gene>
<dbReference type="Proteomes" id="UP000448199">
    <property type="component" value="Unassembled WGS sequence"/>
</dbReference>
<name>A0A844XP57_9SPHN</name>
<keyword evidence="2" id="KW-1185">Reference proteome</keyword>
<dbReference type="AlphaFoldDB" id="A0A844XP57"/>
<dbReference type="RefSeq" id="WP_160726463.1">
    <property type="nucleotide sequence ID" value="NZ_WTYC01000001.1"/>
</dbReference>
<proteinExistence type="predicted"/>
<sequence length="60" mass="6461">MSEQRISGAIDRIERALARIEAQAGRSGGEGEIAARHEALKARVSASLSQLDDLIESLEK</sequence>
<evidence type="ECO:0000313" key="2">
    <source>
        <dbReference type="Proteomes" id="UP000448199"/>
    </source>
</evidence>
<dbReference type="EMBL" id="WTYC01000001">
    <property type="protein sequence ID" value="MXO46842.1"/>
    <property type="molecule type" value="Genomic_DNA"/>
</dbReference>
<accession>A0A844XP57</accession>
<reference evidence="1 2" key="1">
    <citation type="submission" date="2019-12" db="EMBL/GenBank/DDBJ databases">
        <title>Genomic-based taxomic classification of the family Erythrobacteraceae.</title>
        <authorList>
            <person name="Xu L."/>
        </authorList>
    </citation>
    <scope>NUCLEOTIDE SEQUENCE [LARGE SCALE GENOMIC DNA]</scope>
    <source>
        <strain evidence="1 2">DSM 17792</strain>
    </source>
</reference>